<feature type="domain" description="PHD-type" evidence="12">
    <location>
        <begin position="621"/>
        <end position="672"/>
    </location>
</feature>
<evidence type="ECO:0000256" key="11">
    <source>
        <dbReference type="SAM" id="MobiDB-lite"/>
    </source>
</evidence>
<evidence type="ECO:0000259" key="13">
    <source>
        <dbReference type="PROSITE" id="PS50280"/>
    </source>
</evidence>
<dbReference type="Pfam" id="PF00855">
    <property type="entry name" value="PWWP"/>
    <property type="match status" value="1"/>
</dbReference>
<keyword evidence="17" id="KW-1185">Reference proteome</keyword>
<dbReference type="PROSITE" id="PS50868">
    <property type="entry name" value="POST_SET"/>
    <property type="match status" value="1"/>
</dbReference>
<dbReference type="InterPro" id="IPR003888">
    <property type="entry name" value="FYrich_N"/>
</dbReference>
<feature type="domain" description="Post-SET" evidence="15">
    <location>
        <begin position="1048"/>
        <end position="1064"/>
    </location>
</feature>
<reference evidence="17" key="1">
    <citation type="journal article" date="2013" name="Nat. Biotechnol.">
        <title>Draft genome sequence of chickpea (Cicer arietinum) provides a resource for trait improvement.</title>
        <authorList>
            <person name="Varshney R.K."/>
            <person name="Song C."/>
            <person name="Saxena R.K."/>
            <person name="Azam S."/>
            <person name="Yu S."/>
            <person name="Sharpe A.G."/>
            <person name="Cannon S."/>
            <person name="Baek J."/>
            <person name="Rosen B.D."/>
            <person name="Tar'an B."/>
            <person name="Millan T."/>
            <person name="Zhang X."/>
            <person name="Ramsay L.D."/>
            <person name="Iwata A."/>
            <person name="Wang Y."/>
            <person name="Nelson W."/>
            <person name="Farmer A.D."/>
            <person name="Gaur P.M."/>
            <person name="Soderlund C."/>
            <person name="Penmetsa R.V."/>
            <person name="Xu C."/>
            <person name="Bharti A.K."/>
            <person name="He W."/>
            <person name="Winter P."/>
            <person name="Zhao S."/>
            <person name="Hane J.K."/>
            <person name="Carrasquilla-Garcia N."/>
            <person name="Condie J.A."/>
            <person name="Upadhyaya H.D."/>
            <person name="Luo M.C."/>
            <person name="Thudi M."/>
            <person name="Gowda C.L."/>
            <person name="Singh N.P."/>
            <person name="Lichtenzveig J."/>
            <person name="Gali K.K."/>
            <person name="Rubio J."/>
            <person name="Nadarajan N."/>
            <person name="Dolezel J."/>
            <person name="Bansal K.C."/>
            <person name="Xu X."/>
            <person name="Edwards D."/>
            <person name="Zhang G."/>
            <person name="Kahl G."/>
            <person name="Gil J."/>
            <person name="Singh K.B."/>
            <person name="Datta S.K."/>
            <person name="Jackson S.A."/>
            <person name="Wang J."/>
            <person name="Cook D.R."/>
        </authorList>
    </citation>
    <scope>NUCLEOTIDE SEQUENCE [LARGE SCALE GENOMIC DNA]</scope>
    <source>
        <strain evidence="17">cv. CDC Frontier</strain>
    </source>
</reference>
<dbReference type="InterPro" id="IPR001214">
    <property type="entry name" value="SET_dom"/>
</dbReference>
<gene>
    <name evidence="18 19" type="primary">LOC101490018</name>
</gene>
<dbReference type="PANTHER" id="PTHR13793:SF140">
    <property type="entry name" value="HISTONE-LYSINE N-METHYLTRANSFERASE ATX2"/>
    <property type="match status" value="1"/>
</dbReference>
<dbReference type="Proteomes" id="UP000087171">
    <property type="component" value="Chromosome Ca3"/>
</dbReference>
<dbReference type="PROSITE" id="PS51543">
    <property type="entry name" value="FYRC"/>
    <property type="match status" value="1"/>
</dbReference>
<feature type="domain" description="PHD-type" evidence="16">
    <location>
        <begin position="675"/>
        <end position="799"/>
    </location>
</feature>
<dbReference type="SMART" id="SM00541">
    <property type="entry name" value="FYRN"/>
    <property type="match status" value="1"/>
</dbReference>
<dbReference type="SMART" id="SM00293">
    <property type="entry name" value="PWWP"/>
    <property type="match status" value="1"/>
</dbReference>
<evidence type="ECO:0000256" key="3">
    <source>
        <dbReference type="ARBA" id="ARBA00022679"/>
    </source>
</evidence>
<dbReference type="Gene3D" id="3.30.160.360">
    <property type="match status" value="1"/>
</dbReference>
<reference evidence="18 19" key="2">
    <citation type="submission" date="2025-04" db="UniProtKB">
        <authorList>
            <consortium name="RefSeq"/>
        </authorList>
    </citation>
    <scope>IDENTIFICATION</scope>
    <source>
        <tissue evidence="18 19">Etiolated seedlings</tissue>
    </source>
</reference>
<dbReference type="InterPro" id="IPR019787">
    <property type="entry name" value="Znf_PHD-finger"/>
</dbReference>
<dbReference type="SMART" id="SM00542">
    <property type="entry name" value="FYRC"/>
    <property type="match status" value="1"/>
</dbReference>
<evidence type="ECO:0000313" key="17">
    <source>
        <dbReference type="Proteomes" id="UP000087171"/>
    </source>
</evidence>
<dbReference type="Pfam" id="PF05964">
    <property type="entry name" value="FYRN"/>
    <property type="match status" value="1"/>
</dbReference>
<comment type="subcellular location">
    <subcellularLocation>
        <location evidence="1">Nucleus</location>
    </subcellularLocation>
</comment>
<evidence type="ECO:0000259" key="14">
    <source>
        <dbReference type="PROSITE" id="PS50812"/>
    </source>
</evidence>
<dbReference type="RefSeq" id="XP_004492038.1">
    <property type="nucleotide sequence ID" value="XM_004491981.3"/>
</dbReference>
<dbReference type="GO" id="GO:0010228">
    <property type="term" value="P:vegetative to reproductive phase transition of meristem"/>
    <property type="evidence" value="ECO:0007669"/>
    <property type="project" value="UniProtKB-ARBA"/>
</dbReference>
<evidence type="ECO:0000256" key="8">
    <source>
        <dbReference type="ARBA" id="ARBA00022853"/>
    </source>
</evidence>
<accession>A0A1S2XPQ6</accession>
<dbReference type="Pfam" id="PF00856">
    <property type="entry name" value="SET"/>
    <property type="match status" value="1"/>
</dbReference>
<dbReference type="GO" id="GO:0032259">
    <property type="term" value="P:methylation"/>
    <property type="evidence" value="ECO:0007669"/>
    <property type="project" value="UniProtKB-KW"/>
</dbReference>
<dbReference type="SMART" id="SM00317">
    <property type="entry name" value="SET"/>
    <property type="match status" value="1"/>
</dbReference>
<dbReference type="InterPro" id="IPR034732">
    <property type="entry name" value="EPHD"/>
</dbReference>
<dbReference type="InterPro" id="IPR003616">
    <property type="entry name" value="Post-SET_dom"/>
</dbReference>
<evidence type="ECO:0000256" key="4">
    <source>
        <dbReference type="ARBA" id="ARBA00022691"/>
    </source>
</evidence>
<dbReference type="PROSITE" id="PS01359">
    <property type="entry name" value="ZF_PHD_1"/>
    <property type="match status" value="1"/>
</dbReference>
<dbReference type="Pfam" id="PF05965">
    <property type="entry name" value="FYRC"/>
    <property type="match status" value="1"/>
</dbReference>
<keyword evidence="2" id="KW-0489">Methyltransferase</keyword>
<evidence type="ECO:0000256" key="1">
    <source>
        <dbReference type="ARBA" id="ARBA00004123"/>
    </source>
</evidence>
<dbReference type="GO" id="GO:0042800">
    <property type="term" value="F:histone H3K4 methyltransferase activity"/>
    <property type="evidence" value="ECO:0007669"/>
    <property type="project" value="UniProtKB-ARBA"/>
</dbReference>
<keyword evidence="4" id="KW-0949">S-adenosyl-L-methionine</keyword>
<keyword evidence="6 10" id="KW-0863">Zinc-finger</keyword>
<keyword evidence="7" id="KW-0862">Zinc</keyword>
<evidence type="ECO:0000259" key="16">
    <source>
        <dbReference type="PROSITE" id="PS51805"/>
    </source>
</evidence>
<organism evidence="17 18">
    <name type="scientific">Cicer arietinum</name>
    <name type="common">Chickpea</name>
    <name type="synonym">Garbanzo</name>
    <dbReference type="NCBI Taxonomy" id="3827"/>
    <lineage>
        <taxon>Eukaryota</taxon>
        <taxon>Viridiplantae</taxon>
        <taxon>Streptophyta</taxon>
        <taxon>Embryophyta</taxon>
        <taxon>Tracheophyta</taxon>
        <taxon>Spermatophyta</taxon>
        <taxon>Magnoliopsida</taxon>
        <taxon>eudicotyledons</taxon>
        <taxon>Gunneridae</taxon>
        <taxon>Pentapetalae</taxon>
        <taxon>rosids</taxon>
        <taxon>fabids</taxon>
        <taxon>Fabales</taxon>
        <taxon>Fabaceae</taxon>
        <taxon>Papilionoideae</taxon>
        <taxon>50 kb inversion clade</taxon>
        <taxon>NPAAA clade</taxon>
        <taxon>Hologalegina</taxon>
        <taxon>IRL clade</taxon>
        <taxon>Cicereae</taxon>
        <taxon>Cicer</taxon>
    </lineage>
</organism>
<dbReference type="RefSeq" id="XP_004492037.1">
    <property type="nucleotide sequence ID" value="XM_004491980.3"/>
</dbReference>
<dbReference type="GeneID" id="101490018"/>
<protein>
    <submittedName>
        <fullName evidence="18 19">Histone-lysine N-methyltransferase ATX1-like</fullName>
    </submittedName>
</protein>
<dbReference type="CDD" id="cd15662">
    <property type="entry name" value="ePHD_ATX1_2_like"/>
    <property type="match status" value="1"/>
</dbReference>
<dbReference type="CDD" id="cd15494">
    <property type="entry name" value="PHD_ATX1_2_like"/>
    <property type="match status" value="1"/>
</dbReference>
<keyword evidence="8" id="KW-0156">Chromatin regulator</keyword>
<dbReference type="Gene3D" id="2.170.270.10">
    <property type="entry name" value="SET domain"/>
    <property type="match status" value="1"/>
</dbReference>
<evidence type="ECO:0000313" key="19">
    <source>
        <dbReference type="RefSeq" id="XP_004492038.1"/>
    </source>
</evidence>
<dbReference type="InterPro" id="IPR050701">
    <property type="entry name" value="Histone_Mod_Regulator"/>
</dbReference>
<feature type="region of interest" description="Disordered" evidence="11">
    <location>
        <begin position="47"/>
        <end position="101"/>
    </location>
</feature>
<dbReference type="STRING" id="3827.A0A1S2XPQ6"/>
<dbReference type="PROSITE" id="PS50812">
    <property type="entry name" value="PWWP"/>
    <property type="match status" value="1"/>
</dbReference>
<dbReference type="InterPro" id="IPR042010">
    <property type="entry name" value="ATX1/2_PHD"/>
</dbReference>
<dbReference type="PROSITE" id="PS50016">
    <property type="entry name" value="ZF_PHD_2"/>
    <property type="match status" value="1"/>
</dbReference>
<dbReference type="InterPro" id="IPR003889">
    <property type="entry name" value="FYrich_C"/>
</dbReference>
<dbReference type="InterPro" id="IPR011011">
    <property type="entry name" value="Znf_FYVE_PHD"/>
</dbReference>
<dbReference type="GO" id="GO:0006357">
    <property type="term" value="P:regulation of transcription by RNA polymerase II"/>
    <property type="evidence" value="ECO:0007669"/>
    <property type="project" value="TreeGrafter"/>
</dbReference>
<dbReference type="SMART" id="SM00508">
    <property type="entry name" value="PostSET"/>
    <property type="match status" value="1"/>
</dbReference>
<dbReference type="SUPFAM" id="SSF63748">
    <property type="entry name" value="Tudor/PWWP/MBT"/>
    <property type="match status" value="1"/>
</dbReference>
<sequence>MAFPPQIEENGGGGGAVEEDTTIDIHTTLGAPIRYLPLDHLYSSTSPCSGSSNVMSKKVKARKLNNNSSSINDNNNNNHNGEEIDSPIDNKKTTSSSMVVYPKPKPKPPILFVYSRRRKRSLFKTTPFCNELQNCERTVLKRRKIGSTELERLGVDWNALGKFDGPRLRECRNQIGNSGFDGSNNSNKCGSVVKIHKLFPDSRALKRWVMLNFDEADPEAFIGLKCKVYWPMDLRSYTGCVKGYDRETKLHHIEYDDGDEEDLTLSNENVKYHVSRNDMEHLKLSYAKVRDNSVSDYDVEEMLALAASMNDCQDYEPGDIIWAKLTGYAMWPAVVLDESLASNCKGLKTLLGGRSVPVQFFGTHDFARVRVQQVKSFLSGLLSDLHSKCKKQSFFEGLDEAKRYLSAQKLPLEMLELQKRCTAEDSKNVSGEDGGCTDSGEDHSNEGTLAALQSIDTCPYEVGDLQILSLGKKVGDSASFGDGRSIWPEGYTAVRKFTSVTDSTVSVPYKMEVLRDPECRFRPLFRVTVDGGEQFDGHTPSTCWNQVYERIRKLEKVVSEGSVADGVVESGYESGSDMFGFSNPKVAKLIKGLSKSKVSSKNSVCKLGSGYRQVHINWFDLDKCNVCHMDEEYENNLFLQCDKCRMMVHARCYGELEPVNGKLWLCNLCRSGAPPPPCCLCPLIGGAMKPTTDGRWAHLACAMWIPETCLADVKRMEPIDGLSRISRDRWRLLCSICGVSYGACIQCSNSSCRVAYHPLCARAAGLCVELENEDRLYLLSVDDDEDQCIRLLSFCKKHRQPSHEHSVADERAGVMGQCSDYEPPPNPSGCARSEPYDYFGRRGRKEPEALAAASSKRLFVENQPYLVGGYCQHGLSNNLEPSGRGVCSKFFCSEQRLRTSMVNAADSILSIAEKYKYMRETFRKQLAFGKSRIHGFGIFAKHPYKGGDMVIEYTGELVRPSIADRRERFIYNSLVGAGTYMFRIDDERVIDATRAGSIAHLINHSCAPNCYSRVISVNGDEHIIIFAKRDIKQWEELTYDYRFFSIDERLACYCGFPKCRGVVNDTEAEERATTLYAPRSELVDWKGE</sequence>
<dbReference type="Pfam" id="PF13832">
    <property type="entry name" value="zf-HC5HC2H_2"/>
    <property type="match status" value="1"/>
</dbReference>
<feature type="domain" description="PWWP" evidence="14">
    <location>
        <begin position="317"/>
        <end position="380"/>
    </location>
</feature>
<dbReference type="GO" id="GO:0000785">
    <property type="term" value="C:chromatin"/>
    <property type="evidence" value="ECO:0007669"/>
    <property type="project" value="TreeGrafter"/>
</dbReference>
<dbReference type="AlphaFoldDB" id="A0A1S2XPQ6"/>
<dbReference type="InterPro" id="IPR047365">
    <property type="entry name" value="Tudor_AtPTM-like"/>
</dbReference>
<dbReference type="SUPFAM" id="SSF82199">
    <property type="entry name" value="SET domain"/>
    <property type="match status" value="1"/>
</dbReference>
<evidence type="ECO:0000259" key="15">
    <source>
        <dbReference type="PROSITE" id="PS50868"/>
    </source>
</evidence>
<dbReference type="PROSITE" id="PS50280">
    <property type="entry name" value="SET"/>
    <property type="match status" value="1"/>
</dbReference>
<evidence type="ECO:0000256" key="9">
    <source>
        <dbReference type="ARBA" id="ARBA00023242"/>
    </source>
</evidence>
<dbReference type="GO" id="GO:0008270">
    <property type="term" value="F:zinc ion binding"/>
    <property type="evidence" value="ECO:0007669"/>
    <property type="project" value="UniProtKB-KW"/>
</dbReference>
<proteinExistence type="predicted"/>
<dbReference type="InterPro" id="IPR019786">
    <property type="entry name" value="Zinc_finger_PHD-type_CS"/>
</dbReference>
<dbReference type="InterPro" id="IPR001965">
    <property type="entry name" value="Znf_PHD"/>
</dbReference>
<evidence type="ECO:0000259" key="12">
    <source>
        <dbReference type="PROSITE" id="PS50016"/>
    </source>
</evidence>
<dbReference type="PANTHER" id="PTHR13793">
    <property type="entry name" value="PHD FINGER PROTEINS"/>
    <property type="match status" value="1"/>
</dbReference>
<dbReference type="CDD" id="cd10518">
    <property type="entry name" value="SET_SETD1-like"/>
    <property type="match status" value="1"/>
</dbReference>
<dbReference type="Gene3D" id="3.30.40.10">
    <property type="entry name" value="Zinc/RING finger domain, C3HC4 (zinc finger)"/>
    <property type="match status" value="2"/>
</dbReference>
<dbReference type="PaxDb" id="3827-XP_004492037.1"/>
<dbReference type="GO" id="GO:0048188">
    <property type="term" value="C:Set1C/COMPASS complex"/>
    <property type="evidence" value="ECO:0007669"/>
    <property type="project" value="UniProtKB-ARBA"/>
</dbReference>
<evidence type="ECO:0000256" key="7">
    <source>
        <dbReference type="ARBA" id="ARBA00022833"/>
    </source>
</evidence>
<dbReference type="SUPFAM" id="SSF57903">
    <property type="entry name" value="FYVE/PHD zinc finger"/>
    <property type="match status" value="1"/>
</dbReference>
<dbReference type="eggNOG" id="KOG1080">
    <property type="taxonomic scope" value="Eukaryota"/>
</dbReference>
<dbReference type="FunFam" id="3.30.40.10:FF:000293">
    <property type="entry name" value="Histone-lysine N-methyltransferase"/>
    <property type="match status" value="1"/>
</dbReference>
<dbReference type="SMART" id="SM00249">
    <property type="entry name" value="PHD"/>
    <property type="match status" value="2"/>
</dbReference>
<dbReference type="InterPro" id="IPR046341">
    <property type="entry name" value="SET_dom_sf"/>
</dbReference>
<dbReference type="CDD" id="cd20404">
    <property type="entry name" value="Tudor_Agenet_AtEML-like"/>
    <property type="match status" value="1"/>
</dbReference>
<dbReference type="PROSITE" id="PS51805">
    <property type="entry name" value="EPHD"/>
    <property type="match status" value="1"/>
</dbReference>
<dbReference type="PROSITE" id="PS51542">
    <property type="entry name" value="FYRN"/>
    <property type="match status" value="1"/>
</dbReference>
<evidence type="ECO:0000256" key="5">
    <source>
        <dbReference type="ARBA" id="ARBA00022723"/>
    </source>
</evidence>
<dbReference type="Gene3D" id="2.30.30.140">
    <property type="match status" value="2"/>
</dbReference>
<dbReference type="InterPro" id="IPR041956">
    <property type="entry name" value="ATX1/2_ePHD"/>
</dbReference>
<dbReference type="InterPro" id="IPR000313">
    <property type="entry name" value="PWWP_dom"/>
</dbReference>
<dbReference type="KEGG" id="cam:101490018"/>
<dbReference type="Pfam" id="PF21743">
    <property type="entry name" value="PTM_DIR17_Tudor"/>
    <property type="match status" value="1"/>
</dbReference>
<dbReference type="InterPro" id="IPR013083">
    <property type="entry name" value="Znf_RING/FYVE/PHD"/>
</dbReference>
<keyword evidence="5" id="KW-0479">Metal-binding</keyword>
<keyword evidence="9" id="KW-0539">Nucleus</keyword>
<keyword evidence="3" id="KW-0808">Transferase</keyword>
<evidence type="ECO:0000313" key="18">
    <source>
        <dbReference type="RefSeq" id="XP_004492037.1"/>
    </source>
</evidence>
<dbReference type="CDD" id="cd20142">
    <property type="entry name" value="PWWP_AtATX1-like"/>
    <property type="match status" value="1"/>
</dbReference>
<evidence type="ECO:0000256" key="6">
    <source>
        <dbReference type="ARBA" id="ARBA00022771"/>
    </source>
</evidence>
<name>A0A1S2XPQ6_CICAR</name>
<dbReference type="GO" id="GO:0040029">
    <property type="term" value="P:epigenetic regulation of gene expression"/>
    <property type="evidence" value="ECO:0007669"/>
    <property type="project" value="UniProtKB-ARBA"/>
</dbReference>
<evidence type="ECO:0000256" key="2">
    <source>
        <dbReference type="ARBA" id="ARBA00022603"/>
    </source>
</evidence>
<dbReference type="OrthoDB" id="308383at2759"/>
<evidence type="ECO:0000256" key="10">
    <source>
        <dbReference type="PROSITE-ProRule" id="PRU00146"/>
    </source>
</evidence>
<dbReference type="Pfam" id="PF13831">
    <property type="entry name" value="PHD_2"/>
    <property type="match status" value="1"/>
</dbReference>
<feature type="domain" description="SET" evidence="13">
    <location>
        <begin position="924"/>
        <end position="1042"/>
    </location>
</feature>
<feature type="compositionally biased region" description="Low complexity" evidence="11">
    <location>
        <begin position="65"/>
        <end position="79"/>
    </location>
</feature>
<dbReference type="FunFam" id="2.170.270.10:FF:000040">
    <property type="entry name" value="Histone-lysine N-methyltransferase"/>
    <property type="match status" value="1"/>
</dbReference>